<name>A0A266Q315_9GAMM</name>
<accession>A0A266Q315</accession>
<dbReference type="STRING" id="1209072.GCA_000766945_02046"/>
<feature type="domain" description="GP-PDE" evidence="1">
    <location>
        <begin position="4"/>
        <end position="235"/>
    </location>
</feature>
<reference evidence="3" key="1">
    <citation type="submission" date="2017-05" db="EMBL/GenBank/DDBJ databases">
        <authorList>
            <person name="Barney B.M."/>
        </authorList>
    </citation>
    <scope>NUCLEOTIDE SEQUENCE [LARGE SCALE GENOMIC DNA]</scope>
    <source>
        <strain evidence="3">PSBB022</strain>
    </source>
</reference>
<dbReference type="Proteomes" id="UP000216101">
    <property type="component" value="Unassembled WGS sequence"/>
</dbReference>
<keyword evidence="3" id="KW-1185">Reference proteome</keyword>
<dbReference type="GO" id="GO:0008081">
    <property type="term" value="F:phosphoric diester hydrolase activity"/>
    <property type="evidence" value="ECO:0007669"/>
    <property type="project" value="InterPro"/>
</dbReference>
<dbReference type="Gene3D" id="3.20.20.190">
    <property type="entry name" value="Phosphatidylinositol (PI) phosphodiesterase"/>
    <property type="match status" value="1"/>
</dbReference>
<evidence type="ECO:0000313" key="2">
    <source>
        <dbReference type="EMBL" id="OZY84264.1"/>
    </source>
</evidence>
<dbReference type="CDD" id="cd08556">
    <property type="entry name" value="GDPD"/>
    <property type="match status" value="1"/>
</dbReference>
<dbReference type="PANTHER" id="PTHR46211:SF1">
    <property type="entry name" value="GLYCEROPHOSPHODIESTER PHOSPHODIESTERASE, CYTOPLASMIC"/>
    <property type="match status" value="1"/>
</dbReference>
<proteinExistence type="predicted"/>
<protein>
    <submittedName>
        <fullName evidence="2">Glycerophosphodiester phosphodiesterase</fullName>
    </submittedName>
</protein>
<organism evidence="2 3">
    <name type="scientific">Cellvibrio mixtus</name>
    <dbReference type="NCBI Taxonomy" id="39650"/>
    <lineage>
        <taxon>Bacteria</taxon>
        <taxon>Pseudomonadati</taxon>
        <taxon>Pseudomonadota</taxon>
        <taxon>Gammaproteobacteria</taxon>
        <taxon>Cellvibrionales</taxon>
        <taxon>Cellvibrionaceae</taxon>
        <taxon>Cellvibrio</taxon>
    </lineage>
</organism>
<dbReference type="InterPro" id="IPR030395">
    <property type="entry name" value="GP_PDE_dom"/>
</dbReference>
<sequence>MKPLLCIAHRGGPLAGPSPLPENSLAAIARALTLGVYAVEIDVFQIHGELFVTHDRRLGRVVSGQGIITAQSLAYLNAQHLENGEPLPRLQQVLELVGDKALLNIEIKGENTVPKLSQVLDDHIKSHQGSYEHYCVSSFDHQQLFQCLQQIPQVKRGVLIEGIPLDYAACCEPLKAYSFNTHLSFITPELIQDAQKRGLKNWVYTVNHEDDWQAMQQLGVDAVFTDKPDALLAFTKKTA</sequence>
<dbReference type="SUPFAM" id="SSF51695">
    <property type="entry name" value="PLC-like phosphodiesterases"/>
    <property type="match status" value="1"/>
</dbReference>
<dbReference type="PROSITE" id="PS51704">
    <property type="entry name" value="GP_PDE"/>
    <property type="match status" value="1"/>
</dbReference>
<evidence type="ECO:0000313" key="3">
    <source>
        <dbReference type="Proteomes" id="UP000216101"/>
    </source>
</evidence>
<dbReference type="GO" id="GO:0006629">
    <property type="term" value="P:lipid metabolic process"/>
    <property type="evidence" value="ECO:0007669"/>
    <property type="project" value="InterPro"/>
</dbReference>
<evidence type="ECO:0000259" key="1">
    <source>
        <dbReference type="PROSITE" id="PS51704"/>
    </source>
</evidence>
<dbReference type="InterPro" id="IPR017946">
    <property type="entry name" value="PLC-like_Pdiesterase_TIM-brl"/>
</dbReference>
<dbReference type="Pfam" id="PF03009">
    <property type="entry name" value="GDPD"/>
    <property type="match status" value="1"/>
</dbReference>
<gene>
    <name evidence="2" type="ORF">CBP51_13650</name>
</gene>
<comment type="caution">
    <text evidence="2">The sequence shown here is derived from an EMBL/GenBank/DDBJ whole genome shotgun (WGS) entry which is preliminary data.</text>
</comment>
<dbReference type="PANTHER" id="PTHR46211">
    <property type="entry name" value="GLYCEROPHOSPHORYL DIESTER PHOSPHODIESTERASE"/>
    <property type="match status" value="1"/>
</dbReference>
<dbReference type="AlphaFoldDB" id="A0A266Q315"/>
<dbReference type="RefSeq" id="WP_094985383.1">
    <property type="nucleotide sequence ID" value="NZ_NHNI01000002.1"/>
</dbReference>
<dbReference type="EMBL" id="NHNI01000002">
    <property type="protein sequence ID" value="OZY84264.1"/>
    <property type="molecule type" value="Genomic_DNA"/>
</dbReference>